<dbReference type="EMBL" id="JACYFU010000006">
    <property type="protein sequence ID" value="MBD8067246.1"/>
    <property type="molecule type" value="Genomic_DNA"/>
</dbReference>
<organism evidence="1 2">
    <name type="scientific">Devosia oryzisoli</name>
    <dbReference type="NCBI Taxonomy" id="2774138"/>
    <lineage>
        <taxon>Bacteria</taxon>
        <taxon>Pseudomonadati</taxon>
        <taxon>Pseudomonadota</taxon>
        <taxon>Alphaproteobacteria</taxon>
        <taxon>Hyphomicrobiales</taxon>
        <taxon>Devosiaceae</taxon>
        <taxon>Devosia</taxon>
    </lineage>
</organism>
<comment type="caution">
    <text evidence="1">The sequence shown here is derived from an EMBL/GenBank/DDBJ whole genome shotgun (WGS) entry which is preliminary data.</text>
</comment>
<dbReference type="Gene3D" id="3.20.20.410">
    <property type="entry name" value="Protein of unknown function UPF0759"/>
    <property type="match status" value="1"/>
</dbReference>
<dbReference type="Proteomes" id="UP000654108">
    <property type="component" value="Unassembled WGS sequence"/>
</dbReference>
<protein>
    <submittedName>
        <fullName evidence="1">DUF72 domain-containing protein</fullName>
    </submittedName>
</protein>
<dbReference type="InterPro" id="IPR002763">
    <property type="entry name" value="DUF72"/>
</dbReference>
<name>A0A927IV09_9HYPH</name>
<dbReference type="Pfam" id="PF01904">
    <property type="entry name" value="DUF72"/>
    <property type="match status" value="1"/>
</dbReference>
<dbReference type="RefSeq" id="WP_191778143.1">
    <property type="nucleotide sequence ID" value="NZ_JACYFU010000006.1"/>
</dbReference>
<proteinExistence type="predicted"/>
<gene>
    <name evidence="1" type="ORF">IC608_17390</name>
</gene>
<dbReference type="AlphaFoldDB" id="A0A927IV09"/>
<accession>A0A927IV09</accession>
<evidence type="ECO:0000313" key="1">
    <source>
        <dbReference type="EMBL" id="MBD8067246.1"/>
    </source>
</evidence>
<dbReference type="PANTHER" id="PTHR30348">
    <property type="entry name" value="UNCHARACTERIZED PROTEIN YECE"/>
    <property type="match status" value="1"/>
</dbReference>
<sequence length="301" mass="33772">MDKRGQIRIGVSGWTYAPWRGAFYPQGLAQKKELAFAAATFNALEINGTFYGMQTPKAFRSWAAAVPDNFVFAVKGPRYLTHMLRLKEPQAPLANFLASGPLALGDRLGPLLWQFPERFRFDADRIEAFLAMLPRDTVDAAELARRHDGRLRARADYGDGVRRPVRHAMEIRHESFKDSAFLALLRRYGVALVCADTVDWPLLMDVTADFVYCRLHGSTELYKSAYEPEALDRWAERVRHWSRGEATDGNFVGGPTADGRARDVFVFFDNTDKLMAPGDARGLMERLGVVWRPAEGEGAAG</sequence>
<dbReference type="SUPFAM" id="SSF117396">
    <property type="entry name" value="TM1631-like"/>
    <property type="match status" value="1"/>
</dbReference>
<reference evidence="1" key="1">
    <citation type="submission" date="2020-09" db="EMBL/GenBank/DDBJ databases">
        <title>Genome seq and assembly of Devosia sp.</title>
        <authorList>
            <person name="Chhetri G."/>
        </authorList>
    </citation>
    <scope>NUCLEOTIDE SEQUENCE</scope>
    <source>
        <strain evidence="1">PTR5</strain>
    </source>
</reference>
<dbReference type="InterPro" id="IPR036520">
    <property type="entry name" value="UPF0759_sf"/>
</dbReference>
<keyword evidence="2" id="KW-1185">Reference proteome</keyword>
<dbReference type="PANTHER" id="PTHR30348:SF4">
    <property type="entry name" value="DUF72 DOMAIN-CONTAINING PROTEIN"/>
    <property type="match status" value="1"/>
</dbReference>
<evidence type="ECO:0000313" key="2">
    <source>
        <dbReference type="Proteomes" id="UP000654108"/>
    </source>
</evidence>